<evidence type="ECO:0000313" key="3">
    <source>
        <dbReference type="Proteomes" id="UP001371305"/>
    </source>
</evidence>
<evidence type="ECO:0000313" key="2">
    <source>
        <dbReference type="EMBL" id="MEK7954361.1"/>
    </source>
</evidence>
<dbReference type="Pfam" id="PF06210">
    <property type="entry name" value="DUF1003"/>
    <property type="match status" value="1"/>
</dbReference>
<dbReference type="EMBL" id="JBBUKT010000018">
    <property type="protein sequence ID" value="MEK7954361.1"/>
    <property type="molecule type" value="Genomic_DNA"/>
</dbReference>
<comment type="caution">
    <text evidence="2">The sequence shown here is derived from an EMBL/GenBank/DDBJ whole genome shotgun (WGS) entry which is preliminary data.</text>
</comment>
<keyword evidence="3" id="KW-1185">Reference proteome</keyword>
<dbReference type="RefSeq" id="WP_341408130.1">
    <property type="nucleotide sequence ID" value="NZ_JBBUKT010000018.1"/>
</dbReference>
<dbReference type="Proteomes" id="UP001371305">
    <property type="component" value="Unassembled WGS sequence"/>
</dbReference>
<feature type="transmembrane region" description="Helical" evidence="1">
    <location>
        <begin position="21"/>
        <end position="45"/>
    </location>
</feature>
<gene>
    <name evidence="2" type="ORF">WKV53_27840</name>
</gene>
<sequence>MKRHRDSAGNASFHERAIGRAAGMFGTIGSVYMHFFVFAMGFLLATNVVQIAGLHLDVDSLTLLFSINSIFITTSVLLSQRRMQELSEVRANLTLHISLFEERETTRLIRIVRS</sequence>
<organism evidence="2 3">
    <name type="scientific">Luteolibacter soli</name>
    <dbReference type="NCBI Taxonomy" id="3135280"/>
    <lineage>
        <taxon>Bacteria</taxon>
        <taxon>Pseudomonadati</taxon>
        <taxon>Verrucomicrobiota</taxon>
        <taxon>Verrucomicrobiia</taxon>
        <taxon>Verrucomicrobiales</taxon>
        <taxon>Verrucomicrobiaceae</taxon>
        <taxon>Luteolibacter</taxon>
    </lineage>
</organism>
<keyword evidence="1" id="KW-0812">Transmembrane</keyword>
<protein>
    <submittedName>
        <fullName evidence="2">DUF1003 domain-containing protein</fullName>
    </submittedName>
</protein>
<name>A0ABU9B4U1_9BACT</name>
<evidence type="ECO:0000256" key="1">
    <source>
        <dbReference type="SAM" id="Phobius"/>
    </source>
</evidence>
<reference evidence="2 3" key="1">
    <citation type="submission" date="2024-04" db="EMBL/GenBank/DDBJ databases">
        <title>Luteolibacter sp. isolated from soil.</title>
        <authorList>
            <person name="An J."/>
        </authorList>
    </citation>
    <scope>NUCLEOTIDE SEQUENCE [LARGE SCALE GENOMIC DNA]</scope>
    <source>
        <strain evidence="2 3">Y139</strain>
    </source>
</reference>
<accession>A0ABU9B4U1</accession>
<feature type="transmembrane region" description="Helical" evidence="1">
    <location>
        <begin position="60"/>
        <end position="78"/>
    </location>
</feature>
<proteinExistence type="predicted"/>
<dbReference type="InterPro" id="IPR010406">
    <property type="entry name" value="DUF1003"/>
</dbReference>
<keyword evidence="1" id="KW-1133">Transmembrane helix</keyword>
<keyword evidence="1" id="KW-0472">Membrane</keyword>